<keyword evidence="2" id="KW-1185">Reference proteome</keyword>
<gene>
    <name evidence="1" type="ORF">C8D86_10134</name>
</gene>
<reference evidence="1 2" key="1">
    <citation type="submission" date="2018-07" db="EMBL/GenBank/DDBJ databases">
        <title>Genomic Encyclopedia of Type Strains, Phase IV (KMG-IV): sequencing the most valuable type-strain genomes for metagenomic binning, comparative biology and taxonomic classification.</title>
        <authorList>
            <person name="Goeker M."/>
        </authorList>
    </citation>
    <scope>NUCLEOTIDE SEQUENCE [LARGE SCALE GENOMIC DNA]</scope>
    <source>
        <strain evidence="1 2">DSM 16500</strain>
    </source>
</reference>
<protein>
    <submittedName>
        <fullName evidence="1">Uncharacterized protein</fullName>
    </submittedName>
</protein>
<proteinExistence type="predicted"/>
<comment type="caution">
    <text evidence="1">The sequence shown here is derived from an EMBL/GenBank/DDBJ whole genome shotgun (WGS) entry which is preliminary data.</text>
</comment>
<dbReference type="AlphaFoldDB" id="A0A370H186"/>
<dbReference type="EMBL" id="QQAX01000001">
    <property type="protein sequence ID" value="RDI48755.1"/>
    <property type="molecule type" value="Genomic_DNA"/>
</dbReference>
<sequence>MLERSEGSLESLFENDEVYNTFLLLGEDREAALNYLYDLYNIKSKEKPLSIKDQLKELAQLSDPLLLYLVVEIQLVRKENGCFKFEKREPGCIEAEFQAFAEAFKMILEASSNQLKELDEEDAFLPASHSLFQMLHKIVTDTKKVKMETVKAETSGKYRSNNEECLVLPTNEVSDGGVAHLVELIQNKKIQTIMLCGNKDYKNYQNFINKSRILKELADIFQAIQKIEGADENTILGSINALHHKAYTKEQLNQYFKYFLIVVMIKNQLRSKLDQSVELKDRAIIETALKELALGDDFHTVIALIRKNAENSVFQSVIHSFTSELLMKAEEMTSDAAE</sequence>
<dbReference type="Proteomes" id="UP000254720">
    <property type="component" value="Unassembled WGS sequence"/>
</dbReference>
<dbReference type="RefSeq" id="WP_114833271.1">
    <property type="nucleotide sequence ID" value="NZ_LR699114.1"/>
</dbReference>
<evidence type="ECO:0000313" key="1">
    <source>
        <dbReference type="EMBL" id="RDI48755.1"/>
    </source>
</evidence>
<organism evidence="1 2">
    <name type="scientific">Aquicella lusitana</name>
    <dbReference type="NCBI Taxonomy" id="254246"/>
    <lineage>
        <taxon>Bacteria</taxon>
        <taxon>Pseudomonadati</taxon>
        <taxon>Pseudomonadota</taxon>
        <taxon>Gammaproteobacteria</taxon>
        <taxon>Legionellales</taxon>
        <taxon>Coxiellaceae</taxon>
        <taxon>Aquicella</taxon>
    </lineage>
</organism>
<accession>A0A370H186</accession>
<evidence type="ECO:0000313" key="2">
    <source>
        <dbReference type="Proteomes" id="UP000254720"/>
    </source>
</evidence>
<name>A0A370H186_9COXI</name>
<dbReference type="OrthoDB" id="6196979at2"/>